<sequence>MSNATFPVSKALQKKPLSPNTNSVSREAAEEAVRVLIRWLGDDPSREGLTDTPARVTRAFGEWFSGYSESPADILSRTFEEVAGYDDIVIVRGIGFESFCEHHMAPIIGTAHVAYLPDRRVIGLSKLARLVDIYARRLQIQEKMTAEIVNSLQVFLKPKGAAVMIRADHHCMSTRGIRKHGTDTVTSSFTGVFRSDPLWQQRFLHLVGLC</sequence>
<evidence type="ECO:0000256" key="4">
    <source>
        <dbReference type="ARBA" id="ARBA00011857"/>
    </source>
</evidence>
<dbReference type="Gene3D" id="3.30.1130.10">
    <property type="match status" value="1"/>
</dbReference>
<comment type="similarity">
    <text evidence="3 8">Belongs to the GTP cyclohydrolase I family.</text>
</comment>
<dbReference type="GO" id="GO:0006729">
    <property type="term" value="P:tetrahydrobiopterin biosynthetic process"/>
    <property type="evidence" value="ECO:0007669"/>
    <property type="project" value="TreeGrafter"/>
</dbReference>
<proteinExistence type="inferred from homology"/>
<dbReference type="NCBIfam" id="TIGR00063">
    <property type="entry name" value="folE"/>
    <property type="match status" value="1"/>
</dbReference>
<dbReference type="FunFam" id="1.10.286.10:FF:000001">
    <property type="entry name" value="GTP cyclohydrolase 1"/>
    <property type="match status" value="1"/>
</dbReference>
<comment type="subunit">
    <text evidence="4">Toroid-shaped homodecamer, composed of two pentamers of five dimers.</text>
</comment>
<evidence type="ECO:0000256" key="7">
    <source>
        <dbReference type="ARBA" id="ARBA00023134"/>
    </source>
</evidence>
<feature type="region of interest" description="Disordered" evidence="9">
    <location>
        <begin position="1"/>
        <end position="25"/>
    </location>
</feature>
<dbReference type="NCBIfam" id="NF006826">
    <property type="entry name" value="PRK09347.1-3"/>
    <property type="match status" value="1"/>
</dbReference>
<dbReference type="PROSITE" id="PS00860">
    <property type="entry name" value="GTP_CYCLOHYDROL_1_2"/>
    <property type="match status" value="1"/>
</dbReference>
<dbReference type="SUPFAM" id="SSF55620">
    <property type="entry name" value="Tetrahydrobiopterin biosynthesis enzymes-like"/>
    <property type="match status" value="1"/>
</dbReference>
<feature type="binding site" evidence="8">
    <location>
        <position position="100"/>
    </location>
    <ligand>
        <name>Zn(2+)</name>
        <dbReference type="ChEBI" id="CHEBI:29105"/>
    </ligand>
</feature>
<protein>
    <recommendedName>
        <fullName evidence="8">GTP cyclohydrolase 1</fullName>
        <ecNumber evidence="8">3.5.4.16</ecNumber>
    </recommendedName>
    <alternativeName>
        <fullName evidence="8">GTP cyclohydrolase I</fullName>
        <shortName evidence="8">GTP-CH-I</shortName>
    </alternativeName>
</protein>
<dbReference type="InterPro" id="IPR043134">
    <property type="entry name" value="GTP-CH-I_N"/>
</dbReference>
<dbReference type="OrthoDB" id="9801207at2"/>
<dbReference type="FunFam" id="3.30.1130.10:FF:000001">
    <property type="entry name" value="GTP cyclohydrolase 1"/>
    <property type="match status" value="1"/>
</dbReference>
<feature type="binding site" evidence="8">
    <location>
        <position position="103"/>
    </location>
    <ligand>
        <name>Zn(2+)</name>
        <dbReference type="ChEBI" id="CHEBI:29105"/>
    </ligand>
</feature>
<keyword evidence="8" id="KW-0479">Metal-binding</keyword>
<dbReference type="GO" id="GO:0046654">
    <property type="term" value="P:tetrahydrofolate biosynthetic process"/>
    <property type="evidence" value="ECO:0007669"/>
    <property type="project" value="UniProtKB-UniRule"/>
</dbReference>
<accession>A0A845MG41</accession>
<evidence type="ECO:0000256" key="6">
    <source>
        <dbReference type="ARBA" id="ARBA00022801"/>
    </source>
</evidence>
<reference evidence="11 12" key="1">
    <citation type="journal article" date="2014" name="Int. J. Syst. Evol. Microbiol.">
        <title>Sneathiella chungangensis sp. nov., isolated from a marine sand, and emended description of the genus Sneathiella.</title>
        <authorList>
            <person name="Siamphan C."/>
            <person name="Kim H."/>
            <person name="Lee J.S."/>
            <person name="Kim W."/>
        </authorList>
    </citation>
    <scope>NUCLEOTIDE SEQUENCE [LARGE SCALE GENOMIC DNA]</scope>
    <source>
        <strain evidence="11 12">KCTC 32476</strain>
    </source>
</reference>
<keyword evidence="6 8" id="KW-0378">Hydrolase</keyword>
<keyword evidence="8" id="KW-0547">Nucleotide-binding</keyword>
<dbReference type="GO" id="GO:0005737">
    <property type="term" value="C:cytoplasm"/>
    <property type="evidence" value="ECO:0007669"/>
    <property type="project" value="TreeGrafter"/>
</dbReference>
<dbReference type="GO" id="GO:0005525">
    <property type="term" value="F:GTP binding"/>
    <property type="evidence" value="ECO:0007669"/>
    <property type="project" value="UniProtKB-KW"/>
</dbReference>
<evidence type="ECO:0000313" key="12">
    <source>
        <dbReference type="Proteomes" id="UP000445696"/>
    </source>
</evidence>
<comment type="subunit">
    <text evidence="8">Homopolymer.</text>
</comment>
<dbReference type="AlphaFoldDB" id="A0A845MG41"/>
<dbReference type="PROSITE" id="PS00859">
    <property type="entry name" value="GTP_CYCLOHYDROL_1_1"/>
    <property type="match status" value="1"/>
</dbReference>
<evidence type="ECO:0000256" key="2">
    <source>
        <dbReference type="ARBA" id="ARBA00005080"/>
    </source>
</evidence>
<dbReference type="EMBL" id="WTVA01000004">
    <property type="protein sequence ID" value="MZR22789.1"/>
    <property type="molecule type" value="Genomic_DNA"/>
</dbReference>
<dbReference type="InterPro" id="IPR043133">
    <property type="entry name" value="GTP-CH-I_C/QueF"/>
</dbReference>
<dbReference type="InterPro" id="IPR001474">
    <property type="entry name" value="GTP_CycHdrlase_I"/>
</dbReference>
<comment type="pathway">
    <text evidence="2 8">Cofactor biosynthesis; 7,8-dihydroneopterin triphosphate biosynthesis; 7,8-dihydroneopterin triphosphate from GTP: step 1/1.</text>
</comment>
<evidence type="ECO:0000259" key="10">
    <source>
        <dbReference type="Pfam" id="PF01227"/>
    </source>
</evidence>
<organism evidence="11 12">
    <name type="scientific">Sneathiella chungangensis</name>
    <dbReference type="NCBI Taxonomy" id="1418234"/>
    <lineage>
        <taxon>Bacteria</taxon>
        <taxon>Pseudomonadati</taxon>
        <taxon>Pseudomonadota</taxon>
        <taxon>Alphaproteobacteria</taxon>
        <taxon>Sneathiellales</taxon>
        <taxon>Sneathiellaceae</taxon>
        <taxon>Sneathiella</taxon>
    </lineage>
</organism>
<dbReference type="InterPro" id="IPR018234">
    <property type="entry name" value="GTP_CycHdrlase_I_CS"/>
</dbReference>
<dbReference type="HAMAP" id="MF_00223">
    <property type="entry name" value="FolE"/>
    <property type="match status" value="1"/>
</dbReference>
<keyword evidence="7 8" id="KW-0342">GTP-binding</keyword>
<evidence type="ECO:0000256" key="5">
    <source>
        <dbReference type="ARBA" id="ARBA00022563"/>
    </source>
</evidence>
<dbReference type="GO" id="GO:0006730">
    <property type="term" value="P:one-carbon metabolic process"/>
    <property type="evidence" value="ECO:0007669"/>
    <property type="project" value="UniProtKB-UniRule"/>
</dbReference>
<dbReference type="RefSeq" id="WP_161339249.1">
    <property type="nucleotide sequence ID" value="NZ_JBHSDG010000004.1"/>
</dbReference>
<dbReference type="GO" id="GO:0003934">
    <property type="term" value="F:GTP cyclohydrolase I activity"/>
    <property type="evidence" value="ECO:0007669"/>
    <property type="project" value="UniProtKB-UniRule"/>
</dbReference>
<dbReference type="Gene3D" id="1.10.286.10">
    <property type="match status" value="1"/>
</dbReference>
<dbReference type="InterPro" id="IPR020602">
    <property type="entry name" value="GTP_CycHdrlase_I_dom"/>
</dbReference>
<dbReference type="Proteomes" id="UP000445696">
    <property type="component" value="Unassembled WGS sequence"/>
</dbReference>
<dbReference type="GO" id="GO:0008270">
    <property type="term" value="F:zinc ion binding"/>
    <property type="evidence" value="ECO:0007669"/>
    <property type="project" value="UniProtKB-UniRule"/>
</dbReference>
<evidence type="ECO:0000256" key="9">
    <source>
        <dbReference type="SAM" id="MobiDB-lite"/>
    </source>
</evidence>
<evidence type="ECO:0000256" key="3">
    <source>
        <dbReference type="ARBA" id="ARBA00008085"/>
    </source>
</evidence>
<feature type="binding site" evidence="8">
    <location>
        <position position="171"/>
    </location>
    <ligand>
        <name>Zn(2+)</name>
        <dbReference type="ChEBI" id="CHEBI:29105"/>
    </ligand>
</feature>
<dbReference type="PANTHER" id="PTHR11109">
    <property type="entry name" value="GTP CYCLOHYDROLASE I"/>
    <property type="match status" value="1"/>
</dbReference>
<evidence type="ECO:0000256" key="1">
    <source>
        <dbReference type="ARBA" id="ARBA00001052"/>
    </source>
</evidence>
<dbReference type="EC" id="3.5.4.16" evidence="8"/>
<dbReference type="PANTHER" id="PTHR11109:SF7">
    <property type="entry name" value="GTP CYCLOHYDROLASE 1"/>
    <property type="match status" value="1"/>
</dbReference>
<keyword evidence="12" id="KW-1185">Reference proteome</keyword>
<evidence type="ECO:0000256" key="8">
    <source>
        <dbReference type="HAMAP-Rule" id="MF_00223"/>
    </source>
</evidence>
<keyword evidence="8" id="KW-0862">Zinc</keyword>
<comment type="catalytic activity">
    <reaction evidence="1 8">
        <text>GTP + H2O = 7,8-dihydroneopterin 3'-triphosphate + formate + H(+)</text>
        <dbReference type="Rhea" id="RHEA:17473"/>
        <dbReference type="ChEBI" id="CHEBI:15377"/>
        <dbReference type="ChEBI" id="CHEBI:15378"/>
        <dbReference type="ChEBI" id="CHEBI:15740"/>
        <dbReference type="ChEBI" id="CHEBI:37565"/>
        <dbReference type="ChEBI" id="CHEBI:58462"/>
        <dbReference type="EC" id="3.5.4.16"/>
    </reaction>
</comment>
<name>A0A845MG41_9PROT</name>
<keyword evidence="5 8" id="KW-0554">One-carbon metabolism</keyword>
<evidence type="ECO:0000313" key="11">
    <source>
        <dbReference type="EMBL" id="MZR22789.1"/>
    </source>
</evidence>
<gene>
    <name evidence="8 11" type="primary">folE</name>
    <name evidence="11" type="ORF">GQF03_10650</name>
</gene>
<dbReference type="NCBIfam" id="NF006825">
    <property type="entry name" value="PRK09347.1-2"/>
    <property type="match status" value="1"/>
</dbReference>
<dbReference type="Pfam" id="PF01227">
    <property type="entry name" value="GTP_cyclohydroI"/>
    <property type="match status" value="1"/>
</dbReference>
<comment type="caution">
    <text evidence="11">The sequence shown here is derived from an EMBL/GenBank/DDBJ whole genome shotgun (WGS) entry which is preliminary data.</text>
</comment>
<dbReference type="UniPathway" id="UPA00848">
    <property type="reaction ID" value="UER00151"/>
</dbReference>
<feature type="domain" description="GTP cyclohydrolase I" evidence="10">
    <location>
        <begin position="30"/>
        <end position="207"/>
    </location>
</feature>